<organism evidence="22 23">
    <name type="scientific">Anaeromyxobacter paludicola</name>
    <dbReference type="NCBI Taxonomy" id="2918171"/>
    <lineage>
        <taxon>Bacteria</taxon>
        <taxon>Pseudomonadati</taxon>
        <taxon>Myxococcota</taxon>
        <taxon>Myxococcia</taxon>
        <taxon>Myxococcales</taxon>
        <taxon>Cystobacterineae</taxon>
        <taxon>Anaeromyxobacteraceae</taxon>
        <taxon>Anaeromyxobacter</taxon>
    </lineage>
</organism>
<dbReference type="InterPro" id="IPR029056">
    <property type="entry name" value="Ribokinase-like"/>
</dbReference>
<dbReference type="PROSITE" id="PS51385">
    <property type="entry name" value="YJEF_N"/>
    <property type="match status" value="1"/>
</dbReference>
<sequence length="510" mass="50881">MRLATGEEMRAIDRTAIDELGVPGLALMERAGRAVAEAALALAGPGGRFLVLCGAGNNGGDGYVAARLLSAAGRAVELYALAPVEKLGPDARAMREEALAKGLAPRDAPALGRAEAGAGDVVVDAIFGTGLSRPPEGALAEGIAAAGRLREAGARVLAVDVPSGLAADTGDAPGACVRADRTVTFGLMKRGLVFFPGAELAGEVTVADIGLPPAALARVPARLALLGAREARALVPRRERDAHKGDAGRLLAVAGSAGKTGAAHLCLLGALRGGVGLAWLASRPEVLPLALGGLPEAMSLALPGEGPLGERDLAPLLEAAMAVDALVAGPGIPRGPATGPLLRELLARSGKPAVLDADALNALADAPGAVGPLPPSAVLTPHPGELARLLRQSIADVQRDRVATAVASAEALGCTVVLKGARTVVAAPGEVPWVIPTGNPGMATGGTGDVLAGLTGALLAGGIAPFDAARAAAWAHGRAGDLAARRLGERGLLASDLAHALGEVWVEWER</sequence>
<evidence type="ECO:0000256" key="2">
    <source>
        <dbReference type="ARBA" id="ARBA00000909"/>
    </source>
</evidence>
<dbReference type="Proteomes" id="UP001162734">
    <property type="component" value="Chromosome"/>
</dbReference>
<dbReference type="EC" id="4.2.1.136" evidence="19"/>
<feature type="domain" description="YjeF C-terminal" evidence="20">
    <location>
        <begin position="227"/>
        <end position="508"/>
    </location>
</feature>
<keyword evidence="11 18" id="KW-0413">Isomerase</keyword>
<evidence type="ECO:0000256" key="1">
    <source>
        <dbReference type="ARBA" id="ARBA00000013"/>
    </source>
</evidence>
<dbReference type="HAMAP" id="MF_01966">
    <property type="entry name" value="NADHX_epimerase"/>
    <property type="match status" value="1"/>
</dbReference>
<evidence type="ECO:0000259" key="20">
    <source>
        <dbReference type="PROSITE" id="PS51383"/>
    </source>
</evidence>
<comment type="catalytic activity">
    <reaction evidence="16 17 19">
        <text>(6S)-NADPHX + ADP = AMP + phosphate + NADPH + H(+)</text>
        <dbReference type="Rhea" id="RHEA:32235"/>
        <dbReference type="ChEBI" id="CHEBI:15378"/>
        <dbReference type="ChEBI" id="CHEBI:43474"/>
        <dbReference type="ChEBI" id="CHEBI:57783"/>
        <dbReference type="ChEBI" id="CHEBI:64076"/>
        <dbReference type="ChEBI" id="CHEBI:456215"/>
        <dbReference type="ChEBI" id="CHEBI:456216"/>
        <dbReference type="EC" id="4.2.1.136"/>
    </reaction>
</comment>
<evidence type="ECO:0000256" key="10">
    <source>
        <dbReference type="ARBA" id="ARBA00023027"/>
    </source>
</evidence>
<evidence type="ECO:0000256" key="14">
    <source>
        <dbReference type="ARBA" id="ARBA00025153"/>
    </source>
</evidence>
<dbReference type="InterPro" id="IPR000631">
    <property type="entry name" value="CARKD"/>
</dbReference>
<evidence type="ECO:0000256" key="6">
    <source>
        <dbReference type="ARBA" id="ARBA00022741"/>
    </source>
</evidence>
<evidence type="ECO:0000256" key="16">
    <source>
        <dbReference type="ARBA" id="ARBA00049209"/>
    </source>
</evidence>
<comment type="similarity">
    <text evidence="3 19">In the N-terminal section; belongs to the NnrE/AIBP family.</text>
</comment>
<feature type="binding site" evidence="18">
    <location>
        <begin position="128"/>
        <end position="134"/>
    </location>
    <ligand>
        <name>(6S)-NADPHX</name>
        <dbReference type="ChEBI" id="CHEBI:64076"/>
    </ligand>
</feature>
<evidence type="ECO:0000256" key="3">
    <source>
        <dbReference type="ARBA" id="ARBA00006001"/>
    </source>
</evidence>
<dbReference type="EMBL" id="AP025592">
    <property type="protein sequence ID" value="BDG07847.1"/>
    <property type="molecule type" value="Genomic_DNA"/>
</dbReference>
<dbReference type="Pfam" id="PF01256">
    <property type="entry name" value="Carb_kinase"/>
    <property type="match status" value="1"/>
</dbReference>
<dbReference type="PANTHER" id="PTHR12592">
    <property type="entry name" value="ATP-DEPENDENT (S)-NAD(P)H-HYDRATE DEHYDRATASE FAMILY MEMBER"/>
    <property type="match status" value="1"/>
</dbReference>
<feature type="domain" description="YjeF N-terminal" evidence="21">
    <location>
        <begin position="9"/>
        <end position="217"/>
    </location>
</feature>
<dbReference type="InterPro" id="IPR036652">
    <property type="entry name" value="YjeF_N_dom_sf"/>
</dbReference>
<comment type="function">
    <text evidence="14 19">Bifunctional enzyme that catalyzes the epimerization of the S- and R-forms of NAD(P)HX and the dehydration of the S-form of NAD(P)HX at the expense of ADP, which is converted to AMP. This allows the repair of both epimers of NAD(P)HX, a damaged form of NAD(P)H that is a result of enzymatic or heat-dependent hydration.</text>
</comment>
<feature type="binding site" evidence="17">
    <location>
        <position position="449"/>
    </location>
    <ligand>
        <name>(6S)-NADPHX</name>
        <dbReference type="ChEBI" id="CHEBI:64076"/>
    </ligand>
</feature>
<comment type="catalytic activity">
    <reaction evidence="2 18 19">
        <text>(6R)-NADPHX = (6S)-NADPHX</text>
        <dbReference type="Rhea" id="RHEA:32227"/>
        <dbReference type="ChEBI" id="CHEBI:64076"/>
        <dbReference type="ChEBI" id="CHEBI:64077"/>
        <dbReference type="EC" id="5.1.99.6"/>
    </reaction>
</comment>
<feature type="binding site" evidence="17">
    <location>
        <position position="382"/>
    </location>
    <ligand>
        <name>(6S)-NADPHX</name>
        <dbReference type="ChEBI" id="CHEBI:64076"/>
    </ligand>
</feature>
<feature type="binding site" evidence="17">
    <location>
        <position position="262"/>
    </location>
    <ligand>
        <name>(6S)-NADPHX</name>
        <dbReference type="ChEBI" id="CHEBI:64076"/>
    </ligand>
</feature>
<dbReference type="SUPFAM" id="SSF53613">
    <property type="entry name" value="Ribokinase-like"/>
    <property type="match status" value="1"/>
</dbReference>
<keyword evidence="8 17" id="KW-0521">NADP</keyword>
<feature type="binding site" evidence="17">
    <location>
        <begin position="419"/>
        <end position="423"/>
    </location>
    <ligand>
        <name>AMP</name>
        <dbReference type="ChEBI" id="CHEBI:456215"/>
    </ligand>
</feature>
<evidence type="ECO:0000256" key="12">
    <source>
        <dbReference type="ARBA" id="ARBA00023239"/>
    </source>
</evidence>
<dbReference type="CDD" id="cd01171">
    <property type="entry name" value="YXKO-related"/>
    <property type="match status" value="1"/>
</dbReference>
<proteinExistence type="inferred from homology"/>
<feature type="binding site" evidence="18">
    <location>
        <position position="160"/>
    </location>
    <ligand>
        <name>(6S)-NADPHX</name>
        <dbReference type="ChEBI" id="CHEBI:64076"/>
    </ligand>
</feature>
<evidence type="ECO:0000256" key="8">
    <source>
        <dbReference type="ARBA" id="ARBA00022857"/>
    </source>
</evidence>
<dbReference type="PIRSF" id="PIRSF017184">
    <property type="entry name" value="Nnr"/>
    <property type="match status" value="1"/>
</dbReference>
<dbReference type="InterPro" id="IPR004443">
    <property type="entry name" value="YjeF_N_dom"/>
</dbReference>
<dbReference type="InterPro" id="IPR030677">
    <property type="entry name" value="Nnr"/>
</dbReference>
<dbReference type="PANTHER" id="PTHR12592:SF0">
    <property type="entry name" value="ATP-DEPENDENT (S)-NAD(P)H-HYDRATE DEHYDRATASE"/>
    <property type="match status" value="1"/>
</dbReference>
<dbReference type="HAMAP" id="MF_01965">
    <property type="entry name" value="NADHX_dehydratase"/>
    <property type="match status" value="1"/>
</dbReference>
<comment type="similarity">
    <text evidence="4 19">In the C-terminal section; belongs to the NnrD/CARKD family.</text>
</comment>
<evidence type="ECO:0000256" key="18">
    <source>
        <dbReference type="HAMAP-Rule" id="MF_01966"/>
    </source>
</evidence>
<dbReference type="NCBIfam" id="TIGR00196">
    <property type="entry name" value="yjeF_cterm"/>
    <property type="match status" value="1"/>
</dbReference>
<evidence type="ECO:0000256" key="19">
    <source>
        <dbReference type="PIRNR" id="PIRNR017184"/>
    </source>
</evidence>
<comment type="cofactor">
    <cofactor evidence="18 19">
        <name>K(+)</name>
        <dbReference type="ChEBI" id="CHEBI:29103"/>
    </cofactor>
    <text evidence="18 19">Binds 1 potassium ion per subunit.</text>
</comment>
<comment type="caution">
    <text evidence="18">Lacks conserved residue(s) required for the propagation of feature annotation.</text>
</comment>
<evidence type="ECO:0000256" key="5">
    <source>
        <dbReference type="ARBA" id="ARBA00022723"/>
    </source>
</evidence>
<comment type="cofactor">
    <cofactor evidence="17">
        <name>Mg(2+)</name>
        <dbReference type="ChEBI" id="CHEBI:18420"/>
    </cofactor>
</comment>
<comment type="similarity">
    <text evidence="17">Belongs to the NnrD/CARKD family.</text>
</comment>
<evidence type="ECO:0000256" key="4">
    <source>
        <dbReference type="ARBA" id="ARBA00009524"/>
    </source>
</evidence>
<evidence type="ECO:0000256" key="17">
    <source>
        <dbReference type="HAMAP-Rule" id="MF_01965"/>
    </source>
</evidence>
<keyword evidence="23" id="KW-1185">Reference proteome</keyword>
<protein>
    <recommendedName>
        <fullName evidence="19">Bifunctional NAD(P)H-hydrate repair enzyme</fullName>
    </recommendedName>
    <alternativeName>
        <fullName evidence="19">Nicotinamide nucleotide repair protein</fullName>
    </alternativeName>
    <domain>
        <recommendedName>
            <fullName evidence="19">ADP-dependent (S)-NAD(P)H-hydrate dehydratase</fullName>
            <ecNumber evidence="19">4.2.1.136</ecNumber>
        </recommendedName>
        <alternativeName>
            <fullName evidence="19">ADP-dependent NAD(P)HX dehydratase</fullName>
        </alternativeName>
    </domain>
    <domain>
        <recommendedName>
            <fullName evidence="19">NAD(P)H-hydrate epimerase</fullName>
            <ecNumber evidence="19">5.1.99.6</ecNumber>
        </recommendedName>
    </domain>
</protein>
<dbReference type="SUPFAM" id="SSF64153">
    <property type="entry name" value="YjeF N-terminal domain-like"/>
    <property type="match status" value="1"/>
</dbReference>
<evidence type="ECO:0000256" key="9">
    <source>
        <dbReference type="ARBA" id="ARBA00022958"/>
    </source>
</evidence>
<feature type="binding site" evidence="18">
    <location>
        <begin position="57"/>
        <end position="61"/>
    </location>
    <ligand>
        <name>(6S)-NADPHX</name>
        <dbReference type="ChEBI" id="CHEBI:64076"/>
    </ligand>
</feature>
<comment type="catalytic activity">
    <reaction evidence="1 18 19">
        <text>(6R)-NADHX = (6S)-NADHX</text>
        <dbReference type="Rhea" id="RHEA:32215"/>
        <dbReference type="ChEBI" id="CHEBI:64074"/>
        <dbReference type="ChEBI" id="CHEBI:64075"/>
        <dbReference type="EC" id="5.1.99.6"/>
    </reaction>
</comment>
<evidence type="ECO:0000256" key="7">
    <source>
        <dbReference type="ARBA" id="ARBA00022840"/>
    </source>
</evidence>
<feature type="binding site" evidence="17">
    <location>
        <position position="448"/>
    </location>
    <ligand>
        <name>AMP</name>
        <dbReference type="ChEBI" id="CHEBI:456215"/>
    </ligand>
</feature>
<evidence type="ECO:0000313" key="23">
    <source>
        <dbReference type="Proteomes" id="UP001162734"/>
    </source>
</evidence>
<keyword evidence="13" id="KW-0511">Multifunctional enzyme</keyword>
<accession>A0ABM7X7Q9</accession>
<keyword evidence="6 17" id="KW-0547">Nucleotide-binding</keyword>
<keyword evidence="10 17" id="KW-0520">NAD</keyword>
<keyword evidence="9 18" id="KW-0630">Potassium</keyword>
<dbReference type="EC" id="5.1.99.6" evidence="19"/>
<comment type="subunit">
    <text evidence="17">Homotetramer.</text>
</comment>
<feature type="binding site" evidence="17">
    <location>
        <position position="331"/>
    </location>
    <ligand>
        <name>(6S)-NADPHX</name>
        <dbReference type="ChEBI" id="CHEBI:64076"/>
    </ligand>
</feature>
<dbReference type="Gene3D" id="3.40.50.10260">
    <property type="entry name" value="YjeF N-terminal domain"/>
    <property type="match status" value="1"/>
</dbReference>
<comment type="function">
    <text evidence="18">Catalyzes the epimerization of the S- and R-forms of NAD(P)HX, a damaged form of NAD(P)H that is a result of enzymatic or heat-dependent hydration. This is a prerequisite for the S-specific NAD(P)H-hydrate dehydratase to allow the repair of both epimers of NAD(P)HX.</text>
</comment>
<keyword evidence="12 17" id="KW-0456">Lyase</keyword>
<dbReference type="RefSeq" id="WP_248344792.1">
    <property type="nucleotide sequence ID" value="NZ_AP025592.1"/>
</dbReference>
<evidence type="ECO:0000256" key="15">
    <source>
        <dbReference type="ARBA" id="ARBA00048238"/>
    </source>
</evidence>
<gene>
    <name evidence="22" type="primary">nnr</name>
    <name evidence="17" type="synonym">nnrD</name>
    <name evidence="18" type="synonym">nnrE</name>
    <name evidence="22" type="ORF">AMPC_09600</name>
</gene>
<feature type="binding site" evidence="18">
    <location>
        <position position="163"/>
    </location>
    <ligand>
        <name>K(+)</name>
        <dbReference type="ChEBI" id="CHEBI:29103"/>
    </ligand>
</feature>
<keyword evidence="5 18" id="KW-0479">Metal-binding</keyword>
<dbReference type="NCBIfam" id="TIGR00197">
    <property type="entry name" value="yjeF_nterm"/>
    <property type="match status" value="1"/>
</dbReference>
<dbReference type="PROSITE" id="PS51383">
    <property type="entry name" value="YJEF_C_3"/>
    <property type="match status" value="1"/>
</dbReference>
<evidence type="ECO:0000259" key="21">
    <source>
        <dbReference type="PROSITE" id="PS51385"/>
    </source>
</evidence>
<dbReference type="Gene3D" id="3.40.1190.20">
    <property type="match status" value="1"/>
</dbReference>
<name>A0ABM7X7Q9_9BACT</name>
<evidence type="ECO:0000256" key="11">
    <source>
        <dbReference type="ARBA" id="ARBA00023235"/>
    </source>
</evidence>
<feature type="binding site" evidence="18">
    <location>
        <position position="58"/>
    </location>
    <ligand>
        <name>K(+)</name>
        <dbReference type="ChEBI" id="CHEBI:29103"/>
    </ligand>
</feature>
<evidence type="ECO:0000313" key="22">
    <source>
        <dbReference type="EMBL" id="BDG07847.1"/>
    </source>
</evidence>
<comment type="function">
    <text evidence="17">Catalyzes the dehydration of the S-form of NAD(P)HX at the expense of ADP, which is converted to AMP. Together with NAD(P)HX epimerase, which catalyzes the epimerization of the S- and R-forms, the enzyme allows the repair of both epimers of NAD(P)HX, a damaged form of NAD(P)H that is a result of enzymatic or heat-dependent hydration.</text>
</comment>
<comment type="similarity">
    <text evidence="18">Belongs to the NnrE/AIBP family.</text>
</comment>
<dbReference type="Pfam" id="PF03853">
    <property type="entry name" value="YjeF_N"/>
    <property type="match status" value="1"/>
</dbReference>
<evidence type="ECO:0000256" key="13">
    <source>
        <dbReference type="ARBA" id="ARBA00023268"/>
    </source>
</evidence>
<comment type="catalytic activity">
    <reaction evidence="15 17 19">
        <text>(6S)-NADHX + ADP = AMP + phosphate + NADH + H(+)</text>
        <dbReference type="Rhea" id="RHEA:32223"/>
        <dbReference type="ChEBI" id="CHEBI:15378"/>
        <dbReference type="ChEBI" id="CHEBI:43474"/>
        <dbReference type="ChEBI" id="CHEBI:57945"/>
        <dbReference type="ChEBI" id="CHEBI:64074"/>
        <dbReference type="ChEBI" id="CHEBI:456215"/>
        <dbReference type="ChEBI" id="CHEBI:456216"/>
        <dbReference type="EC" id="4.2.1.136"/>
    </reaction>
</comment>
<keyword evidence="7 17" id="KW-0067">ATP-binding</keyword>
<feature type="binding site" evidence="18">
    <location>
        <position position="124"/>
    </location>
    <ligand>
        <name>K(+)</name>
        <dbReference type="ChEBI" id="CHEBI:29103"/>
    </ligand>
</feature>
<reference evidence="23" key="1">
    <citation type="journal article" date="2022" name="Int. J. Syst. Evol. Microbiol.">
        <title>Anaeromyxobacter oryzae sp. nov., Anaeromyxobacter diazotrophicus sp. nov. and Anaeromyxobacter paludicola sp. nov., isolated from paddy soils.</title>
        <authorList>
            <person name="Itoh H."/>
            <person name="Xu Z."/>
            <person name="Mise K."/>
            <person name="Masuda Y."/>
            <person name="Ushijima N."/>
            <person name="Hayakawa C."/>
            <person name="Shiratori Y."/>
            <person name="Senoo K."/>
        </authorList>
    </citation>
    <scope>NUCLEOTIDE SEQUENCE [LARGE SCALE GENOMIC DNA]</scope>
    <source>
        <strain evidence="23">Red630</strain>
    </source>
</reference>